<dbReference type="Gene3D" id="3.30.365.10">
    <property type="entry name" value="Aldehyde oxidase/xanthine dehydrogenase, molybdopterin binding domain"/>
    <property type="match status" value="4"/>
</dbReference>
<evidence type="ECO:0000313" key="5">
    <source>
        <dbReference type="EMBL" id="OAE48290.1"/>
    </source>
</evidence>
<proteinExistence type="predicted"/>
<dbReference type="InterPro" id="IPR016208">
    <property type="entry name" value="Ald_Oxase/xanthine_DH-like"/>
</dbReference>
<feature type="domain" description="Aldehyde oxidase/xanthine dehydrogenase a/b hammerhead" evidence="4">
    <location>
        <begin position="27"/>
        <end position="147"/>
    </location>
</feature>
<dbReference type="Pfam" id="PF20256">
    <property type="entry name" value="MoCoBD_2"/>
    <property type="match status" value="1"/>
</dbReference>
<dbReference type="Pfam" id="PF01315">
    <property type="entry name" value="Ald_Xan_dh_C"/>
    <property type="match status" value="1"/>
</dbReference>
<dbReference type="PANTHER" id="PTHR11908">
    <property type="entry name" value="XANTHINE DEHYDROGENASE"/>
    <property type="match status" value="1"/>
</dbReference>
<evidence type="ECO:0000259" key="4">
    <source>
        <dbReference type="SMART" id="SM01008"/>
    </source>
</evidence>
<dbReference type="InterPro" id="IPR046867">
    <property type="entry name" value="AldOxase/xan_DH_MoCoBD2"/>
</dbReference>
<evidence type="ECO:0000256" key="2">
    <source>
        <dbReference type="ARBA" id="ARBA00023002"/>
    </source>
</evidence>
<dbReference type="GO" id="GO:0005506">
    <property type="term" value="F:iron ion binding"/>
    <property type="evidence" value="ECO:0007669"/>
    <property type="project" value="InterPro"/>
</dbReference>
<comment type="caution">
    <text evidence="5">The sequence shown here is derived from an EMBL/GenBank/DDBJ whole genome shotgun (WGS) entry which is preliminary data.</text>
</comment>
<evidence type="ECO:0000313" key="6">
    <source>
        <dbReference type="Proteomes" id="UP000077098"/>
    </source>
</evidence>
<keyword evidence="1" id="KW-0500">Molybdenum</keyword>
<dbReference type="SUPFAM" id="SSF54665">
    <property type="entry name" value="CO dehydrogenase molybdoprotein N-domain-like"/>
    <property type="match status" value="1"/>
</dbReference>
<reference evidence="5 6" key="1">
    <citation type="submission" date="2016-05" db="EMBL/GenBank/DDBJ databases">
        <authorList>
            <person name="Lavstsen T."/>
            <person name="Jespersen J.S."/>
        </authorList>
    </citation>
    <scope>NUCLEOTIDE SEQUENCE [LARGE SCALE GENOMIC DNA]</scope>
    <source>
        <strain evidence="5 6">KCJ1736</strain>
    </source>
</reference>
<dbReference type="Proteomes" id="UP000077098">
    <property type="component" value="Unassembled WGS sequence"/>
</dbReference>
<dbReference type="InterPro" id="IPR000674">
    <property type="entry name" value="Ald_Oxase/Xan_DH_a/b"/>
</dbReference>
<keyword evidence="2" id="KW-0560">Oxidoreductase</keyword>
<gene>
    <name evidence="5" type="ORF">A7J57_22910</name>
</gene>
<dbReference type="AlphaFoldDB" id="A0A176XHD6"/>
<dbReference type="EMBL" id="LXPS01000007">
    <property type="protein sequence ID" value="OAE48290.1"/>
    <property type="molecule type" value="Genomic_DNA"/>
</dbReference>
<dbReference type="Gene3D" id="3.90.1170.50">
    <property type="entry name" value="Aldehyde oxidase/xanthine dehydrogenase, a/b hammerhead"/>
    <property type="match status" value="1"/>
</dbReference>
<evidence type="ECO:0000256" key="1">
    <source>
        <dbReference type="ARBA" id="ARBA00022505"/>
    </source>
</evidence>
<dbReference type="InterPro" id="IPR036856">
    <property type="entry name" value="Ald_Oxase/Xan_DH_a/b_sf"/>
</dbReference>
<dbReference type="GO" id="GO:0016491">
    <property type="term" value="F:oxidoreductase activity"/>
    <property type="evidence" value="ECO:0007669"/>
    <property type="project" value="UniProtKB-KW"/>
</dbReference>
<protein>
    <recommendedName>
        <fullName evidence="4">Aldehyde oxidase/xanthine dehydrogenase a/b hammerhead domain-containing protein</fullName>
    </recommendedName>
</protein>
<dbReference type="SMART" id="SM01008">
    <property type="entry name" value="Ald_Xan_dh_C"/>
    <property type="match status" value="1"/>
</dbReference>
<feature type="region of interest" description="Disordered" evidence="3">
    <location>
        <begin position="1"/>
        <end position="21"/>
    </location>
</feature>
<dbReference type="InterPro" id="IPR037165">
    <property type="entry name" value="AldOxase/xan_DH_Mopterin-bd_sf"/>
</dbReference>
<accession>A0A176XHD6</accession>
<dbReference type="PANTHER" id="PTHR11908:SF132">
    <property type="entry name" value="ALDEHYDE OXIDASE 1-RELATED"/>
    <property type="match status" value="1"/>
</dbReference>
<dbReference type="InterPro" id="IPR008274">
    <property type="entry name" value="AldOxase/xan_DH_MoCoBD1"/>
</dbReference>
<name>A0A176XHD6_AGRTU</name>
<dbReference type="Pfam" id="PF02738">
    <property type="entry name" value="MoCoBD_1"/>
    <property type="match status" value="1"/>
</dbReference>
<dbReference type="SUPFAM" id="SSF56003">
    <property type="entry name" value="Molybdenum cofactor-binding domain"/>
    <property type="match status" value="1"/>
</dbReference>
<sequence length="733" mass="78218">MQSTSTVATAYPNAKGDHRADAPLKVTGNARYTADHAWDNLAHAVLVTSPIACGRVASINAEAARRSPGFLGVVSHENCSELRGLPLPEWPVSPEEILRRPDHGASLTFADTRIRYSGQPVAAVVADTLENATAAAHALLIDYETATASVGLSDNELIAQEPVTGEIPGGEPASSERGDATSAFASAPVQVTATYKSMAAHHNPIEAAATIAFWQDNKKLLIQDTNQGPHIIAAALASAFAIEKKDVQVISQFVGGAFGCKLQVWPHGYIAALAARLVNRPVKIVLTRPQMFTGTGHRPELIQHVSLGADQRGILHAIKHEAIVQTGIVDEYVEGCIGRTRTRYACENVSVKTRLAHLNFPAGTSMRAPGKSTGSFALESAMDELACKLEMDPIELRLRNFAEHDPDSGRPWSSTSLKECYRVGAERFGWRSGGRRRGGTEGRLLIGHGMASGSYPRYASKSTAKISLHRSGRAIVSAGISEIGTGNPTVMPRIVGELLGIPASNVELVFGSTDLPFAPQAGGSRIVASVGEAILRACRDLESKLRNHVNADHQSTTVQAIDLLLRTELDQVEGLGEWAPEGNPQYSVESNVAHFCEVAIDPAYETIRVRRFVSAVDVGRVLSPVTARSQILGAVTMGLGQALWEGTHIDHRYARYINTDLGEYLVPVNADVPDIDVHFVGTPDANLGILGAKSAGEIGIVGVAAAVANAIYDACGERPRSLPIQFDSLSQKE</sequence>
<organism evidence="5 6">
    <name type="scientific">Agrobacterium tumefaciens</name>
    <dbReference type="NCBI Taxonomy" id="358"/>
    <lineage>
        <taxon>Bacteria</taxon>
        <taxon>Pseudomonadati</taxon>
        <taxon>Pseudomonadota</taxon>
        <taxon>Alphaproteobacteria</taxon>
        <taxon>Hyphomicrobiales</taxon>
        <taxon>Rhizobiaceae</taxon>
        <taxon>Rhizobium/Agrobacterium group</taxon>
        <taxon>Agrobacterium</taxon>
        <taxon>Agrobacterium tumefaciens complex</taxon>
    </lineage>
</organism>
<evidence type="ECO:0000256" key="3">
    <source>
        <dbReference type="SAM" id="MobiDB-lite"/>
    </source>
</evidence>